<dbReference type="PROSITE" id="PS51257">
    <property type="entry name" value="PROKAR_LIPOPROTEIN"/>
    <property type="match status" value="1"/>
</dbReference>
<feature type="signal peptide" evidence="3">
    <location>
        <begin position="1"/>
        <end position="29"/>
    </location>
</feature>
<dbReference type="EMBL" id="JACBZX010000001">
    <property type="protein sequence ID" value="NYG36982.1"/>
    <property type="molecule type" value="Genomic_DNA"/>
</dbReference>
<dbReference type="RefSeq" id="WP_179462418.1">
    <property type="nucleotide sequence ID" value="NZ_JACBZX010000001.1"/>
</dbReference>
<dbReference type="PANTHER" id="PTHR33392:SF6">
    <property type="entry name" value="POLYISOPRENYL-TEICHOIC ACID--PEPTIDOGLYCAN TEICHOIC ACID TRANSFERASE TAGU"/>
    <property type="match status" value="1"/>
</dbReference>
<sequence length="389" mass="39927">MTPHRRRPARTRPRLVTGVAAASALALLAGCSAGDEGSGASSGSGSSSGTTSSGASSASPSSPVATTDIGDAPEPLVEAVARRYGGEDVEGSTHLGRWRGQRVAVVTAEQDVTLAIESTTRRSWKVVGGWWPSLGETEGAEDLGGRRHVLVLGSDAREGQDPTRTRADAIQLLGLDGDGGAGLMGFARDLWVPIPGHGTGKLNSALTLGGPDAEVGAVEDVSGIDVDGYVLTGFEGFESIVDELGGLSFVAPFDMDSDLAGGKISAGRHTLDGGEALAWARERKSLPGGDLDRSGNQGLLLAAAAVQARAEGPARLPRALSILDEHTESDLSAEEMLLFSASFYRVSPTRVGREVAGGSPATRSGQSVILLDDDARSGFADFRDGRIGG</sequence>
<evidence type="ECO:0000313" key="5">
    <source>
        <dbReference type="EMBL" id="NYG36982.1"/>
    </source>
</evidence>
<protein>
    <submittedName>
        <fullName evidence="5">LCP family protein required for cell wall assembly</fullName>
    </submittedName>
</protein>
<dbReference type="Pfam" id="PF03816">
    <property type="entry name" value="LytR_cpsA_psr"/>
    <property type="match status" value="1"/>
</dbReference>
<feature type="chain" id="PRO_5039578124" evidence="3">
    <location>
        <begin position="30"/>
        <end position="389"/>
    </location>
</feature>
<evidence type="ECO:0000256" key="3">
    <source>
        <dbReference type="SAM" id="SignalP"/>
    </source>
</evidence>
<dbReference type="NCBIfam" id="TIGR00350">
    <property type="entry name" value="lytR_cpsA_psr"/>
    <property type="match status" value="1"/>
</dbReference>
<feature type="domain" description="Cell envelope-related transcriptional attenuator" evidence="4">
    <location>
        <begin position="166"/>
        <end position="307"/>
    </location>
</feature>
<reference evidence="5 6" key="1">
    <citation type="submission" date="2020-07" db="EMBL/GenBank/DDBJ databases">
        <title>Sequencing the genomes of 1000 actinobacteria strains.</title>
        <authorList>
            <person name="Klenk H.-P."/>
        </authorList>
    </citation>
    <scope>NUCLEOTIDE SEQUENCE [LARGE SCALE GENOMIC DNA]</scope>
    <source>
        <strain evidence="5 6">DSM 24723</strain>
    </source>
</reference>
<dbReference type="InterPro" id="IPR050922">
    <property type="entry name" value="LytR/CpsA/Psr_CW_biosynth"/>
</dbReference>
<evidence type="ECO:0000259" key="4">
    <source>
        <dbReference type="Pfam" id="PF03816"/>
    </source>
</evidence>
<comment type="similarity">
    <text evidence="1">Belongs to the LytR/CpsA/Psr (LCP) family.</text>
</comment>
<proteinExistence type="inferred from homology"/>
<evidence type="ECO:0000256" key="1">
    <source>
        <dbReference type="ARBA" id="ARBA00006068"/>
    </source>
</evidence>
<accession>A0A852X0Y8</accession>
<dbReference type="InterPro" id="IPR004474">
    <property type="entry name" value="LytR_CpsA_psr"/>
</dbReference>
<evidence type="ECO:0000256" key="2">
    <source>
        <dbReference type="SAM" id="MobiDB-lite"/>
    </source>
</evidence>
<feature type="region of interest" description="Disordered" evidence="2">
    <location>
        <begin position="32"/>
        <end position="73"/>
    </location>
</feature>
<gene>
    <name evidence="5" type="ORF">BJY28_001451</name>
</gene>
<dbReference type="PANTHER" id="PTHR33392">
    <property type="entry name" value="POLYISOPRENYL-TEICHOIC ACID--PEPTIDOGLYCAN TEICHOIC ACID TRANSFERASE TAGU"/>
    <property type="match status" value="1"/>
</dbReference>
<keyword evidence="3" id="KW-0732">Signal</keyword>
<dbReference type="Gene3D" id="3.40.630.190">
    <property type="entry name" value="LCP protein"/>
    <property type="match status" value="1"/>
</dbReference>
<dbReference type="Proteomes" id="UP000592181">
    <property type="component" value="Unassembled WGS sequence"/>
</dbReference>
<feature type="compositionally biased region" description="Low complexity" evidence="2">
    <location>
        <begin position="43"/>
        <end position="62"/>
    </location>
</feature>
<organism evidence="5 6">
    <name type="scientific">Janibacter alkaliphilus</name>
    <dbReference type="NCBI Taxonomy" id="1069963"/>
    <lineage>
        <taxon>Bacteria</taxon>
        <taxon>Bacillati</taxon>
        <taxon>Actinomycetota</taxon>
        <taxon>Actinomycetes</taxon>
        <taxon>Micrococcales</taxon>
        <taxon>Intrasporangiaceae</taxon>
        <taxon>Janibacter</taxon>
    </lineage>
</organism>
<keyword evidence="6" id="KW-1185">Reference proteome</keyword>
<comment type="caution">
    <text evidence="5">The sequence shown here is derived from an EMBL/GenBank/DDBJ whole genome shotgun (WGS) entry which is preliminary data.</text>
</comment>
<name>A0A852X0Y8_9MICO</name>
<evidence type="ECO:0000313" key="6">
    <source>
        <dbReference type="Proteomes" id="UP000592181"/>
    </source>
</evidence>
<dbReference type="AlphaFoldDB" id="A0A852X0Y8"/>